<dbReference type="AlphaFoldDB" id="A0A0F9I6V7"/>
<dbReference type="InterPro" id="IPR012338">
    <property type="entry name" value="Beta-lactam/transpept-like"/>
</dbReference>
<feature type="non-terminal residue" evidence="2">
    <location>
        <position position="94"/>
    </location>
</feature>
<name>A0A0F9I6V7_9ZZZZ</name>
<accession>A0A0F9I6V7</accession>
<dbReference type="Pfam" id="PF00768">
    <property type="entry name" value="Peptidase_S11"/>
    <property type="match status" value="1"/>
</dbReference>
<evidence type="ECO:0000259" key="1">
    <source>
        <dbReference type="Pfam" id="PF00768"/>
    </source>
</evidence>
<dbReference type="EMBL" id="LAZR01013165">
    <property type="protein sequence ID" value="KKM23247.1"/>
    <property type="molecule type" value="Genomic_DNA"/>
</dbReference>
<organism evidence="2">
    <name type="scientific">marine sediment metagenome</name>
    <dbReference type="NCBI Taxonomy" id="412755"/>
    <lineage>
        <taxon>unclassified sequences</taxon>
        <taxon>metagenomes</taxon>
        <taxon>ecological metagenomes</taxon>
    </lineage>
</organism>
<sequence>MKARRIQPARYGLFLFAAFWVLVILPLSAMAAPYAAYVIDARTGKEIHAENADTRLHPASLTKMMTLYIAFQAVERGELSLDTQVTISQNAASE</sequence>
<dbReference type="GO" id="GO:0009002">
    <property type="term" value="F:serine-type D-Ala-D-Ala carboxypeptidase activity"/>
    <property type="evidence" value="ECO:0007669"/>
    <property type="project" value="InterPro"/>
</dbReference>
<dbReference type="InterPro" id="IPR001967">
    <property type="entry name" value="Peptidase_S11_N"/>
</dbReference>
<evidence type="ECO:0000313" key="2">
    <source>
        <dbReference type="EMBL" id="KKM23247.1"/>
    </source>
</evidence>
<reference evidence="2" key="1">
    <citation type="journal article" date="2015" name="Nature">
        <title>Complex archaea that bridge the gap between prokaryotes and eukaryotes.</title>
        <authorList>
            <person name="Spang A."/>
            <person name="Saw J.H."/>
            <person name="Jorgensen S.L."/>
            <person name="Zaremba-Niedzwiedzka K."/>
            <person name="Martijn J."/>
            <person name="Lind A.E."/>
            <person name="van Eijk R."/>
            <person name="Schleper C."/>
            <person name="Guy L."/>
            <person name="Ettema T.J."/>
        </authorList>
    </citation>
    <scope>NUCLEOTIDE SEQUENCE</scope>
</reference>
<feature type="domain" description="Peptidase S11 D-alanyl-D-alanine carboxypeptidase A N-terminal" evidence="1">
    <location>
        <begin position="35"/>
        <end position="93"/>
    </location>
</feature>
<dbReference type="Gene3D" id="3.40.710.10">
    <property type="entry name" value="DD-peptidase/beta-lactamase superfamily"/>
    <property type="match status" value="1"/>
</dbReference>
<comment type="caution">
    <text evidence="2">The sequence shown here is derived from an EMBL/GenBank/DDBJ whole genome shotgun (WGS) entry which is preliminary data.</text>
</comment>
<protein>
    <recommendedName>
        <fullName evidence="1">Peptidase S11 D-alanyl-D-alanine carboxypeptidase A N-terminal domain-containing protein</fullName>
    </recommendedName>
</protein>
<proteinExistence type="predicted"/>
<dbReference type="GO" id="GO:0006508">
    <property type="term" value="P:proteolysis"/>
    <property type="evidence" value="ECO:0007669"/>
    <property type="project" value="InterPro"/>
</dbReference>
<gene>
    <name evidence="2" type="ORF">LCGC14_1617180</name>
</gene>
<dbReference type="SUPFAM" id="SSF56601">
    <property type="entry name" value="beta-lactamase/transpeptidase-like"/>
    <property type="match status" value="1"/>
</dbReference>